<reference evidence="1 2" key="1">
    <citation type="journal article" date="2020" name="Front. Microbiol.">
        <title>Phenotypic and Genetic Characterization of the Cheese Ripening Yeast Geotrichum candidum.</title>
        <authorList>
            <person name="Perkins V."/>
            <person name="Vignola S."/>
            <person name="Lessard M.H."/>
            <person name="Plante P.L."/>
            <person name="Corbeil J."/>
            <person name="Dugat-Bony E."/>
            <person name="Frenette M."/>
            <person name="Labrie S."/>
        </authorList>
    </citation>
    <scope>NUCLEOTIDE SEQUENCE [LARGE SCALE GENOMIC DNA]</scope>
    <source>
        <strain evidence="1 2">LMA-1147</strain>
    </source>
</reference>
<comment type="caution">
    <text evidence="1">The sequence shown here is derived from an EMBL/GenBank/DDBJ whole genome shotgun (WGS) entry which is preliminary data.</text>
</comment>
<gene>
    <name evidence="1" type="ORF">D0Z00_000597</name>
</gene>
<name>A0ACB6V9D8_9ASCO</name>
<evidence type="ECO:0000313" key="2">
    <source>
        <dbReference type="Proteomes" id="UP000744676"/>
    </source>
</evidence>
<proteinExistence type="predicted"/>
<dbReference type="EMBL" id="QVQA01000008">
    <property type="protein sequence ID" value="KAF5101942.1"/>
    <property type="molecule type" value="Genomic_DNA"/>
</dbReference>
<dbReference type="Proteomes" id="UP000744676">
    <property type="component" value="Unassembled WGS sequence"/>
</dbReference>
<protein>
    <submittedName>
        <fullName evidence="1">Uncharacterized protein</fullName>
    </submittedName>
</protein>
<accession>A0ACB6V9D8</accession>
<sequence>MRLVCEGGTNDLKEGHDNLASLTGRMDFLEVASESISQLPKVNNELARMRKILYRISMSVIADTCKFRKTFKGYPETVHSLFSFAREFGQRGINVMDESRRGHVAINLINLCIEWLSFICDDCVPTDIKTFRWTVIAIEFTMVMTRGVNIVALSDEQFTKLRLKVAGCMTLLISHFDIMGARSTAERRQRMTRDQELNKTRTIKDDVELIKEFHKEVSKKINSMEGKLRSHQNMGKVIDESDANSELLTYLASNFSSRTFRWQQGRFIGGGSFGSVYAAVDLDSGSVMAMKEIRMQDPQSMKQVLKSIRDEMTVLEMLRHPNIVEYKGVEVHRDRVFIFMEYCQDEVLLKLVASGVCHSDLHILQGSFPIRSGSILGHEIAGTVVAHGTGVNPEAYPPGQLYAAYGPNPCGVCRDCRSGKDNLCQSDTRTHYGLGYPGGYEQYTLANIRNLVKVPEGISPEVAAVTTDAVLTPYHAFKKAEINGLSKILIIGLGGLGINAVQIAKALGAHVTAFDLKESSRELARQFGADVVLDSLTLDDKSQEYDFVADIVSIQSTFDLAFKQVKSNGLIIPLGLGSAKLTFDQNDMLVREIRILGSFWGTSLDQVEVFDLVKRGVITPQVETGKFKDLNEILEKLEQGQIKSRLVLTDFDDI</sequence>
<evidence type="ECO:0000313" key="1">
    <source>
        <dbReference type="EMBL" id="KAF5101942.1"/>
    </source>
</evidence>
<organism evidence="1 2">
    <name type="scientific">Geotrichum galactomycetum</name>
    <dbReference type="NCBI Taxonomy" id="27317"/>
    <lineage>
        <taxon>Eukaryota</taxon>
        <taxon>Fungi</taxon>
        <taxon>Dikarya</taxon>
        <taxon>Ascomycota</taxon>
        <taxon>Saccharomycotina</taxon>
        <taxon>Dipodascomycetes</taxon>
        <taxon>Dipodascales</taxon>
        <taxon>Dipodascaceae</taxon>
        <taxon>Geotrichum</taxon>
    </lineage>
</organism>
<keyword evidence="2" id="KW-1185">Reference proteome</keyword>